<comment type="caution">
    <text evidence="3">The sequence shown here is derived from an EMBL/GenBank/DDBJ whole genome shotgun (WGS) entry which is preliminary data.</text>
</comment>
<dbReference type="Proteomes" id="UP000440978">
    <property type="component" value="Unassembled WGS sequence"/>
</dbReference>
<proteinExistence type="predicted"/>
<evidence type="ECO:0000313" key="3">
    <source>
        <dbReference type="EMBL" id="MTT31698.1"/>
    </source>
</evidence>
<dbReference type="Pfam" id="PF13193">
    <property type="entry name" value="AMP-binding_C"/>
    <property type="match status" value="1"/>
</dbReference>
<evidence type="ECO:0000313" key="4">
    <source>
        <dbReference type="Proteomes" id="UP000440978"/>
    </source>
</evidence>
<feature type="domain" description="AMP-binding enzyme C-terminal" evidence="2">
    <location>
        <begin position="455"/>
        <end position="530"/>
    </location>
</feature>
<dbReference type="InterPro" id="IPR045851">
    <property type="entry name" value="AMP-bd_C_sf"/>
</dbReference>
<dbReference type="RefSeq" id="WP_155217972.1">
    <property type="nucleotide sequence ID" value="NZ_WNHB01000008.1"/>
</dbReference>
<dbReference type="AlphaFoldDB" id="A0A6N8CPW6"/>
<dbReference type="InterPro" id="IPR000873">
    <property type="entry name" value="AMP-dep_synth/lig_dom"/>
</dbReference>
<reference evidence="3 4" key="1">
    <citation type="submission" date="2019-11" db="EMBL/GenBank/DDBJ databases">
        <title>Terrilactibacillus tamarindus sp. nov. BCM23-1 isolated from bark of Tamarindus indica.</title>
        <authorList>
            <person name="Kingkaew E."/>
            <person name="Tanasupawat S."/>
        </authorList>
    </citation>
    <scope>NUCLEOTIDE SEQUENCE [LARGE SCALE GENOMIC DNA]</scope>
    <source>
        <strain evidence="3 4">BCM23-1</strain>
    </source>
</reference>
<dbReference type="SUPFAM" id="SSF56801">
    <property type="entry name" value="Acetyl-CoA synthetase-like"/>
    <property type="match status" value="1"/>
</dbReference>
<dbReference type="InterPro" id="IPR025110">
    <property type="entry name" value="AMP-bd_C"/>
</dbReference>
<gene>
    <name evidence="3" type="ORF">GMB86_06685</name>
</gene>
<dbReference type="OrthoDB" id="9803968at2"/>
<dbReference type="Gene3D" id="3.40.50.980">
    <property type="match status" value="2"/>
</dbReference>
<dbReference type="EMBL" id="WNHB01000008">
    <property type="protein sequence ID" value="MTT31698.1"/>
    <property type="molecule type" value="Genomic_DNA"/>
</dbReference>
<dbReference type="PANTHER" id="PTHR24096">
    <property type="entry name" value="LONG-CHAIN-FATTY-ACID--COA LIGASE"/>
    <property type="match status" value="1"/>
</dbReference>
<evidence type="ECO:0000259" key="1">
    <source>
        <dbReference type="Pfam" id="PF00501"/>
    </source>
</evidence>
<keyword evidence="4" id="KW-1185">Reference proteome</keyword>
<dbReference type="GO" id="GO:0016405">
    <property type="term" value="F:CoA-ligase activity"/>
    <property type="evidence" value="ECO:0007669"/>
    <property type="project" value="TreeGrafter"/>
</dbReference>
<dbReference type="InterPro" id="IPR020845">
    <property type="entry name" value="AMP-binding_CS"/>
</dbReference>
<dbReference type="Gene3D" id="3.30.300.30">
    <property type="match status" value="1"/>
</dbReference>
<protein>
    <submittedName>
        <fullName evidence="3">AMP-binding protein</fullName>
    </submittedName>
</protein>
<dbReference type="Pfam" id="PF00501">
    <property type="entry name" value="AMP-binding"/>
    <property type="match status" value="1"/>
</dbReference>
<dbReference type="Gene3D" id="2.30.38.10">
    <property type="entry name" value="Luciferase, Domain 3"/>
    <property type="match status" value="1"/>
</dbReference>
<evidence type="ECO:0000259" key="2">
    <source>
        <dbReference type="Pfam" id="PF13193"/>
    </source>
</evidence>
<organism evidence="3 4">
    <name type="scientific">Terrilactibacillus tamarindi</name>
    <dbReference type="NCBI Taxonomy" id="2599694"/>
    <lineage>
        <taxon>Bacteria</taxon>
        <taxon>Bacillati</taxon>
        <taxon>Bacillota</taxon>
        <taxon>Bacilli</taxon>
        <taxon>Bacillales</taxon>
        <taxon>Bacillaceae</taxon>
        <taxon>Terrilactibacillus</taxon>
    </lineage>
</organism>
<feature type="domain" description="AMP-dependent synthetase/ligase" evidence="1">
    <location>
        <begin position="30"/>
        <end position="405"/>
    </location>
</feature>
<accession>A0A6N8CPW6</accession>
<dbReference type="CDD" id="cd05936">
    <property type="entry name" value="FC-FACS_FadD_like"/>
    <property type="match status" value="1"/>
</dbReference>
<dbReference type="PROSITE" id="PS00455">
    <property type="entry name" value="AMP_BINDING"/>
    <property type="match status" value="1"/>
</dbReference>
<name>A0A6N8CPW6_9BACI</name>
<sequence>MAQNGLSRLFDSGQGTCIYSECPIYHDLKVAAEKVPNHRALYYLGEEMTYQDLYEKALSFASHLIKIGIKKGDRVMIMLPNCLEAVISYYGTLLSGAIVVMVNPLSTAYELSYLARDSRAKLIVCASQTIKVAHLIFKKTKLTFIIAVDIPFLKRNTQTAKFDIHQARRRGILFHFNQCVRTKRPFKPPIVNVHEDIALIQYTGGTEGRMKGVMLTHFNLMANAIQSQYWLTNQNESHEKMLCVCPFFHVYGLSVGIHVAVRCHFEMIILPKFQIEEVVRIIQTMRPTVFPGVPTMFKALVDYAKHHPVDYSSLKLCISGSSPLSASTLLAFESLSKGCLIQGYGLSEASPITHCQSLENRNVGIGTPYPDTKCRIISLDTGEDVNQGEVGELLVKGPQVMKGYWNQENLTQRTIVKGWLHTGDLAYQTKEGNYILVDRIKDVIIASGFNIYPSEIEFTLAKHPDIEEACVVGIPDEYRGETVKAYLVLKRNAIFNPADYDHHCRKFLSSYKVPCQYEKIDELPKSHLGKVLKRYLKVKNVIENR</sequence>